<comment type="catalytic activity">
    <reaction evidence="15">
        <text>IDP + H2O = IMP + phosphate + H(+)</text>
        <dbReference type="Rhea" id="RHEA:35207"/>
        <dbReference type="ChEBI" id="CHEBI:15377"/>
        <dbReference type="ChEBI" id="CHEBI:15378"/>
        <dbReference type="ChEBI" id="CHEBI:43474"/>
        <dbReference type="ChEBI" id="CHEBI:58053"/>
        <dbReference type="ChEBI" id="CHEBI:58280"/>
        <dbReference type="EC" id="3.6.1.64"/>
    </reaction>
    <physiologicalReaction direction="left-to-right" evidence="15">
        <dbReference type="Rhea" id="RHEA:35208"/>
    </physiologicalReaction>
</comment>
<gene>
    <name evidence="18" type="ORF">OCBIM_22011171mg</name>
</gene>
<accession>A0A0L8HMK9</accession>
<evidence type="ECO:0000256" key="16">
    <source>
        <dbReference type="ARBA" id="ARBA00048945"/>
    </source>
</evidence>
<dbReference type="GO" id="GO:0030515">
    <property type="term" value="F:snoRNA binding"/>
    <property type="evidence" value="ECO:0007669"/>
    <property type="project" value="TreeGrafter"/>
</dbReference>
<evidence type="ECO:0000256" key="2">
    <source>
        <dbReference type="ARBA" id="ARBA00004604"/>
    </source>
</evidence>
<dbReference type="GO" id="GO:0006402">
    <property type="term" value="P:mRNA catabolic process"/>
    <property type="evidence" value="ECO:0007669"/>
    <property type="project" value="TreeGrafter"/>
</dbReference>
<dbReference type="GO" id="GO:0016077">
    <property type="term" value="P:sno(s)RNA catabolic process"/>
    <property type="evidence" value="ECO:0007669"/>
    <property type="project" value="TreeGrafter"/>
</dbReference>
<dbReference type="InterPro" id="IPR015797">
    <property type="entry name" value="NUDIX_hydrolase-like_dom_sf"/>
</dbReference>
<evidence type="ECO:0000256" key="7">
    <source>
        <dbReference type="ARBA" id="ARBA00038173"/>
    </source>
</evidence>
<evidence type="ECO:0000256" key="12">
    <source>
        <dbReference type="ARBA" id="ARBA00042015"/>
    </source>
</evidence>
<comment type="subcellular location">
    <subcellularLocation>
        <location evidence="2">Nucleus</location>
        <location evidence="2">Nucleolus</location>
    </subcellularLocation>
    <subcellularLocation>
        <location evidence="3">Nucleus</location>
        <location evidence="3">Nucleoplasm</location>
    </subcellularLocation>
</comment>
<evidence type="ECO:0000256" key="13">
    <source>
        <dbReference type="ARBA" id="ARBA00043162"/>
    </source>
</evidence>
<sequence>MAGYTEGVVMDSRLEDDRSQYDNSSDTSFVRLLSPCVNDIPTSEYNHAAHCMIYCRTNKTWCRNTMKAHIMMQFRFDGCIGFPGGAVEADETIVMGLNRELQEEIALNLDKYSIKDSDHLVSHFYRQKNLVLHFFIKSVTENDFNEIQAASLTSECYGTEVLGTVIPPLFTMSNGKSGLPNFLANMFIGNAQQQLLCALESCKILSKTEINEAVMKSKKINKQNV</sequence>
<dbReference type="EMBL" id="KQ417756">
    <property type="protein sequence ID" value="KOF90471.1"/>
    <property type="molecule type" value="Genomic_DNA"/>
</dbReference>
<dbReference type="PANTHER" id="PTHR31699">
    <property type="entry name" value="NUDIX T16 FAMILY MEMBER"/>
    <property type="match status" value="1"/>
</dbReference>
<proteinExistence type="inferred from homology"/>
<dbReference type="GO" id="GO:0140933">
    <property type="term" value="F:5'-(N(7)-methylguanosine 5'-triphospho)-[mRNA] hydrolase activity"/>
    <property type="evidence" value="ECO:0007669"/>
    <property type="project" value="UniProtKB-EC"/>
</dbReference>
<keyword evidence="6" id="KW-0539">Nucleus</keyword>
<evidence type="ECO:0000256" key="5">
    <source>
        <dbReference type="ARBA" id="ARBA00023080"/>
    </source>
</evidence>
<dbReference type="SUPFAM" id="SSF55811">
    <property type="entry name" value="Nudix"/>
    <property type="match status" value="1"/>
</dbReference>
<dbReference type="OMA" id="CDLEANT"/>
<dbReference type="PANTHER" id="PTHR31699:SF1">
    <property type="entry name" value="U8 SNORNA-DECAPPING ENZYME"/>
    <property type="match status" value="1"/>
</dbReference>
<comment type="catalytic activity">
    <reaction evidence="16">
        <text>dIDP + H2O = dIMP + phosphate + H(+)</text>
        <dbReference type="Rhea" id="RHEA:35211"/>
        <dbReference type="ChEBI" id="CHEBI:15377"/>
        <dbReference type="ChEBI" id="CHEBI:15378"/>
        <dbReference type="ChEBI" id="CHEBI:43474"/>
        <dbReference type="ChEBI" id="CHEBI:61194"/>
        <dbReference type="ChEBI" id="CHEBI:62286"/>
        <dbReference type="EC" id="3.6.1.64"/>
    </reaction>
    <physiologicalReaction direction="left-to-right" evidence="16">
        <dbReference type="Rhea" id="RHEA:35212"/>
    </physiologicalReaction>
</comment>
<dbReference type="PROSITE" id="PS51462">
    <property type="entry name" value="NUDIX"/>
    <property type="match status" value="1"/>
</dbReference>
<dbReference type="GO" id="GO:0005730">
    <property type="term" value="C:nucleolus"/>
    <property type="evidence" value="ECO:0007669"/>
    <property type="project" value="UniProtKB-SubCell"/>
</dbReference>
<evidence type="ECO:0000256" key="15">
    <source>
        <dbReference type="ARBA" id="ARBA00047875"/>
    </source>
</evidence>
<dbReference type="Pfam" id="PF22327">
    <property type="entry name" value="Nudt16-like"/>
    <property type="match status" value="1"/>
</dbReference>
<evidence type="ECO:0000256" key="11">
    <source>
        <dbReference type="ARBA" id="ARBA00041656"/>
    </source>
</evidence>
<dbReference type="EMBL" id="KQ417756">
    <property type="protein sequence ID" value="KOF90472.1"/>
    <property type="molecule type" value="Genomic_DNA"/>
</dbReference>
<dbReference type="GO" id="GO:0005654">
    <property type="term" value="C:nucleoplasm"/>
    <property type="evidence" value="ECO:0007669"/>
    <property type="project" value="UniProtKB-SubCell"/>
</dbReference>
<comment type="cofactor">
    <cofactor evidence="1">
        <name>Co(2+)</name>
        <dbReference type="ChEBI" id="CHEBI:48828"/>
    </cofactor>
</comment>
<evidence type="ECO:0000256" key="4">
    <source>
        <dbReference type="ARBA" id="ARBA00022884"/>
    </source>
</evidence>
<reference evidence="18" key="1">
    <citation type="submission" date="2015-07" db="EMBL/GenBank/DDBJ databases">
        <title>MeaNS - Measles Nucleotide Surveillance Program.</title>
        <authorList>
            <person name="Tran T."/>
            <person name="Druce J."/>
        </authorList>
    </citation>
    <scope>NUCLEOTIDE SEQUENCE</scope>
    <source>
        <strain evidence="18">UCB-OBI-ISO-001</strain>
        <tissue evidence="18">Gonad</tissue>
    </source>
</reference>
<keyword evidence="4" id="KW-0694">RNA-binding</keyword>
<dbReference type="GO" id="GO:1990003">
    <property type="term" value="F:IDP phosphatase activity"/>
    <property type="evidence" value="ECO:0007669"/>
    <property type="project" value="UniProtKB-EC"/>
</dbReference>
<dbReference type="OrthoDB" id="5950381at2759"/>
<dbReference type="GO" id="GO:1990174">
    <property type="term" value="F:phosphodiesterase decapping endonuclease activity"/>
    <property type="evidence" value="ECO:0007669"/>
    <property type="project" value="TreeGrafter"/>
</dbReference>
<dbReference type="STRING" id="37653.A0A0L8HMK9"/>
<evidence type="ECO:0000313" key="18">
    <source>
        <dbReference type="EMBL" id="KOF90471.1"/>
    </source>
</evidence>
<dbReference type="Gene3D" id="3.90.79.10">
    <property type="entry name" value="Nucleoside Triphosphate Pyrophosphohydrolase"/>
    <property type="match status" value="1"/>
</dbReference>
<dbReference type="InterPro" id="IPR054754">
    <property type="entry name" value="NudT16"/>
</dbReference>
<dbReference type="GO" id="GO:0009117">
    <property type="term" value="P:nucleotide metabolic process"/>
    <property type="evidence" value="ECO:0007669"/>
    <property type="project" value="UniProtKB-KW"/>
</dbReference>
<dbReference type="EC" id="3.6.1.64" evidence="8"/>
<evidence type="ECO:0000256" key="6">
    <source>
        <dbReference type="ARBA" id="ARBA00023242"/>
    </source>
</evidence>
<dbReference type="AlphaFoldDB" id="A0A0L8HMK9"/>
<evidence type="ECO:0000256" key="9">
    <source>
        <dbReference type="ARBA" id="ARBA00039871"/>
    </source>
</evidence>
<name>A0A0L8HMK9_OCTBM</name>
<comment type="catalytic activity">
    <reaction evidence="14">
        <text>a 5'-end (N(7)-methyl 5'-triphosphoguanosine)-ribonucleoside in mRNA + H2O = N(7)-methyl-GDP + a 5'-end phospho-ribonucleoside in mRNA + 2 H(+)</text>
        <dbReference type="Rhea" id="RHEA:67484"/>
        <dbReference type="Rhea" id="RHEA-COMP:15692"/>
        <dbReference type="Rhea" id="RHEA-COMP:17167"/>
        <dbReference type="ChEBI" id="CHEBI:15377"/>
        <dbReference type="ChEBI" id="CHEBI:15378"/>
        <dbReference type="ChEBI" id="CHEBI:63714"/>
        <dbReference type="ChEBI" id="CHEBI:138282"/>
        <dbReference type="ChEBI" id="CHEBI:156461"/>
        <dbReference type="EC" id="3.6.1.62"/>
    </reaction>
    <physiologicalReaction direction="left-to-right" evidence="14">
        <dbReference type="Rhea" id="RHEA:67485"/>
    </physiologicalReaction>
</comment>
<protein>
    <recommendedName>
        <fullName evidence="9">U8 snoRNA-decapping enzyme</fullName>
        <ecNumber evidence="8">3.6.1.64</ecNumber>
    </recommendedName>
    <alternativeName>
        <fullName evidence="12">IDP phosphatase</fullName>
    </alternativeName>
    <alternativeName>
        <fullName evidence="10">Inosine diphosphate phosphatase</fullName>
    </alternativeName>
    <alternativeName>
        <fullName evidence="11">Nucleoside diphosphate-linked moiety X motif 16</fullName>
    </alternativeName>
    <alternativeName>
        <fullName evidence="13">m7GpppN-mRNA hydrolase</fullName>
    </alternativeName>
</protein>
<evidence type="ECO:0000256" key="3">
    <source>
        <dbReference type="ARBA" id="ARBA00004642"/>
    </source>
</evidence>
<dbReference type="KEGG" id="obi:106869713"/>
<organism evidence="18">
    <name type="scientific">Octopus bimaculoides</name>
    <name type="common">California two-spotted octopus</name>
    <dbReference type="NCBI Taxonomy" id="37653"/>
    <lineage>
        <taxon>Eukaryota</taxon>
        <taxon>Metazoa</taxon>
        <taxon>Spiralia</taxon>
        <taxon>Lophotrochozoa</taxon>
        <taxon>Mollusca</taxon>
        <taxon>Cephalopoda</taxon>
        <taxon>Coleoidea</taxon>
        <taxon>Octopodiformes</taxon>
        <taxon>Octopoda</taxon>
        <taxon>Incirrata</taxon>
        <taxon>Octopodidae</taxon>
        <taxon>Octopus</taxon>
    </lineage>
</organism>
<evidence type="ECO:0000256" key="1">
    <source>
        <dbReference type="ARBA" id="ARBA00001941"/>
    </source>
</evidence>
<feature type="domain" description="Nudix hydrolase" evidence="17">
    <location>
        <begin position="44"/>
        <end position="192"/>
    </location>
</feature>
<keyword evidence="5" id="KW-0546">Nucleotide metabolism</keyword>
<evidence type="ECO:0000256" key="8">
    <source>
        <dbReference type="ARBA" id="ARBA00038899"/>
    </source>
</evidence>
<dbReference type="InterPro" id="IPR000086">
    <property type="entry name" value="NUDIX_hydrolase_dom"/>
</dbReference>
<evidence type="ECO:0000256" key="10">
    <source>
        <dbReference type="ARBA" id="ARBA00041450"/>
    </source>
</evidence>
<comment type="similarity">
    <text evidence="7">Belongs to the Nudix hydrolase family. NUDT16 subfamily.</text>
</comment>
<evidence type="ECO:0000259" key="17">
    <source>
        <dbReference type="PROSITE" id="PS51462"/>
    </source>
</evidence>
<evidence type="ECO:0000256" key="14">
    <source>
        <dbReference type="ARBA" id="ARBA00047661"/>
    </source>
</evidence>